<evidence type="ECO:0000313" key="2">
    <source>
        <dbReference type="Proteomes" id="UP001629235"/>
    </source>
</evidence>
<name>A0ACC7NE18_9BURK</name>
<protein>
    <submittedName>
        <fullName evidence="1">Uncharacterized protein</fullName>
    </submittedName>
</protein>
<accession>A0ACC7NE18</accession>
<proteinExistence type="predicted"/>
<evidence type="ECO:0000313" key="1">
    <source>
        <dbReference type="EMBL" id="MFM0105204.1"/>
    </source>
</evidence>
<gene>
    <name evidence="1" type="ORF">PQR01_17355</name>
</gene>
<comment type="caution">
    <text evidence="1">The sequence shown here is derived from an EMBL/GenBank/DDBJ whole genome shotgun (WGS) entry which is preliminary data.</text>
</comment>
<organism evidence="1 2">
    <name type="scientific">Paraburkholderia rhynchosiae</name>
    <dbReference type="NCBI Taxonomy" id="487049"/>
    <lineage>
        <taxon>Bacteria</taxon>
        <taxon>Pseudomonadati</taxon>
        <taxon>Pseudomonadota</taxon>
        <taxon>Betaproteobacteria</taxon>
        <taxon>Burkholderiales</taxon>
        <taxon>Burkholderiaceae</taxon>
        <taxon>Paraburkholderia</taxon>
    </lineage>
</organism>
<keyword evidence="2" id="KW-1185">Reference proteome</keyword>
<sequence length="68" mass="7290">MVSSGSVAMHRDNRIWQAIFKTGISPPPLEIFTVGSIFDFAQADAPVTSGALRVSICLPAAWQANWSA</sequence>
<reference evidence="1 2" key="1">
    <citation type="journal article" date="2024" name="Chem. Sci.">
        <title>Discovery of megapolipeptins by genome mining of a Burkholderiales bacteria collection.</title>
        <authorList>
            <person name="Paulo B.S."/>
            <person name="Recchia M.J.J."/>
            <person name="Lee S."/>
            <person name="Fergusson C.H."/>
            <person name="Romanowski S.B."/>
            <person name="Hernandez A."/>
            <person name="Krull N."/>
            <person name="Liu D.Y."/>
            <person name="Cavanagh H."/>
            <person name="Bos A."/>
            <person name="Gray C.A."/>
            <person name="Murphy B.T."/>
            <person name="Linington R.G."/>
            <person name="Eustaquio A.S."/>
        </authorList>
    </citation>
    <scope>NUCLEOTIDE SEQUENCE [LARGE SCALE GENOMIC DNA]</scope>
    <source>
        <strain evidence="1 2">RL18-126-BIB-B</strain>
    </source>
</reference>
<dbReference type="EMBL" id="JAQQDW010000032">
    <property type="protein sequence ID" value="MFM0105204.1"/>
    <property type="molecule type" value="Genomic_DNA"/>
</dbReference>
<dbReference type="Proteomes" id="UP001629235">
    <property type="component" value="Unassembled WGS sequence"/>
</dbReference>